<sequence>MVKLINWKKAPREERIKAKRLLREDGYDVYIILLQNRKFVEYFKSHDLDSGEKLLIRKERKGNVMKEIKRLREEGFSIKLVIFSL</sequence>
<evidence type="ECO:0000313" key="2">
    <source>
        <dbReference type="Proteomes" id="UP000245638"/>
    </source>
</evidence>
<accession>A0A2T9X1Y2</accession>
<dbReference type="AlphaFoldDB" id="A0A2T9X1Y2"/>
<comment type="caution">
    <text evidence="1">The sequence shown here is derived from an EMBL/GenBank/DDBJ whole genome shotgun (WGS) entry which is preliminary data.</text>
</comment>
<evidence type="ECO:0000313" key="1">
    <source>
        <dbReference type="EMBL" id="PVU74079.1"/>
    </source>
</evidence>
<dbReference type="EMBL" id="QEFD01000234">
    <property type="protein sequence ID" value="PVU74079.1"/>
    <property type="molecule type" value="Genomic_DNA"/>
</dbReference>
<proteinExistence type="predicted"/>
<gene>
    <name evidence="1" type="ORF">DDW13_08925</name>
</gene>
<organism evidence="1 2">
    <name type="scientific">Acidianus hospitalis</name>
    <dbReference type="NCBI Taxonomy" id="563177"/>
    <lineage>
        <taxon>Archaea</taxon>
        <taxon>Thermoproteota</taxon>
        <taxon>Thermoprotei</taxon>
        <taxon>Sulfolobales</taxon>
        <taxon>Sulfolobaceae</taxon>
        <taxon>Acidianus</taxon>
    </lineage>
</organism>
<reference evidence="1 2" key="1">
    <citation type="journal article" date="2015" name="Appl. Environ. Microbiol.">
        <title>Nanoarchaeota, Their Sulfolobales Host, and Nanoarchaeota Virus Distribution across Yellowstone National Park Hot Springs.</title>
        <authorList>
            <person name="Munson-McGee J.H."/>
            <person name="Field E.K."/>
            <person name="Bateson M."/>
            <person name="Rooney C."/>
            <person name="Stepanauskas R."/>
            <person name="Young M.J."/>
        </authorList>
    </citation>
    <scope>NUCLEOTIDE SEQUENCE [LARGE SCALE GENOMIC DNA]</scope>
    <source>
        <strain evidence="1">SCGC AC-742_N10</strain>
    </source>
</reference>
<name>A0A2T9X1Y2_9CREN</name>
<dbReference type="Proteomes" id="UP000245638">
    <property type="component" value="Unassembled WGS sequence"/>
</dbReference>
<protein>
    <submittedName>
        <fullName evidence="1">Uncharacterized protein</fullName>
    </submittedName>
</protein>